<feature type="non-terminal residue" evidence="2">
    <location>
        <position position="1"/>
    </location>
</feature>
<dbReference type="AlphaFoldDB" id="A0A1H9I3E1"/>
<dbReference type="Proteomes" id="UP000199427">
    <property type="component" value="Unassembled WGS sequence"/>
</dbReference>
<accession>A0A1H9I3E1</accession>
<reference evidence="2 3" key="1">
    <citation type="submission" date="2016-10" db="EMBL/GenBank/DDBJ databases">
        <authorList>
            <person name="de Groot N.N."/>
        </authorList>
    </citation>
    <scope>NUCLEOTIDE SEQUENCE [LARGE SCALE GENOMIC DNA]</scope>
    <source>
        <strain evidence="2 3">DSM 21633</strain>
    </source>
</reference>
<protein>
    <submittedName>
        <fullName evidence="2">Uncharacterized protein</fullName>
    </submittedName>
</protein>
<evidence type="ECO:0000313" key="1">
    <source>
        <dbReference type="EMBL" id="SEQ56314.1"/>
    </source>
</evidence>
<dbReference type="EMBL" id="FOES01000017">
    <property type="protein sequence ID" value="SEQ56314.1"/>
    <property type="molecule type" value="Genomic_DNA"/>
</dbReference>
<keyword evidence="3" id="KW-1185">Reference proteome</keyword>
<dbReference type="RefSeq" id="WP_256205286.1">
    <property type="nucleotide sequence ID" value="NZ_FOES01000017.1"/>
</dbReference>
<dbReference type="EMBL" id="FOES01000022">
    <property type="protein sequence ID" value="SEQ68945.1"/>
    <property type="molecule type" value="Genomic_DNA"/>
</dbReference>
<dbReference type="STRING" id="571933.SAMN05216362_11753"/>
<evidence type="ECO:0000313" key="3">
    <source>
        <dbReference type="Proteomes" id="UP000199427"/>
    </source>
</evidence>
<evidence type="ECO:0000313" key="2">
    <source>
        <dbReference type="EMBL" id="SEQ68945.1"/>
    </source>
</evidence>
<proteinExistence type="predicted"/>
<name>A0A1H9I3E1_9BACI</name>
<sequence length="100" mass="11332">IITWKMLNQLINGGGMSLSQKKDQDNLFGDIDEWLEDDPFGLDEEIKIVIFKCLDCNGTDEVPDYIIGEFSVDKNNDEEVELHCPHCNGTMIRAKNVPSD</sequence>
<gene>
    <name evidence="1" type="ORF">SAMN05216362_11753</name>
    <name evidence="2" type="ORF">SAMN05216362_12241</name>
</gene>
<organism evidence="2 3">
    <name type="scientific">Piscibacillus halophilus</name>
    <dbReference type="NCBI Taxonomy" id="571933"/>
    <lineage>
        <taxon>Bacteria</taxon>
        <taxon>Bacillati</taxon>
        <taxon>Bacillota</taxon>
        <taxon>Bacilli</taxon>
        <taxon>Bacillales</taxon>
        <taxon>Bacillaceae</taxon>
        <taxon>Piscibacillus</taxon>
    </lineage>
</organism>